<keyword evidence="6" id="KW-0472">Membrane</keyword>
<keyword evidence="4" id="KW-0964">Secreted</keyword>
<protein>
    <recommendedName>
        <fullName evidence="10">Right handed beta helix domain-containing protein</fullName>
    </recommendedName>
</protein>
<evidence type="ECO:0000256" key="5">
    <source>
        <dbReference type="ARBA" id="ARBA00022729"/>
    </source>
</evidence>
<comment type="subcellular location">
    <subcellularLocation>
        <location evidence="1">Cell envelope</location>
    </subcellularLocation>
    <subcellularLocation>
        <location evidence="2">Cell outer membrane</location>
    </subcellularLocation>
    <subcellularLocation>
        <location evidence="3">Secreted</location>
    </subcellularLocation>
</comment>
<evidence type="ECO:0000313" key="9">
    <source>
        <dbReference type="EnsemblMetazoa" id="Aqu2.1.26804_001"/>
    </source>
</evidence>
<dbReference type="Pfam" id="PF02415">
    <property type="entry name" value="Chlam_PMP"/>
    <property type="match status" value="1"/>
</dbReference>
<evidence type="ECO:0000256" key="2">
    <source>
        <dbReference type="ARBA" id="ARBA00004442"/>
    </source>
</evidence>
<evidence type="ECO:0000256" key="7">
    <source>
        <dbReference type="ARBA" id="ARBA00023237"/>
    </source>
</evidence>
<reference evidence="9" key="1">
    <citation type="submission" date="2017-05" db="UniProtKB">
        <authorList>
            <consortium name="EnsemblMetazoa"/>
        </authorList>
    </citation>
    <scope>IDENTIFICATION</scope>
</reference>
<proteinExistence type="predicted"/>
<keyword evidence="5 8" id="KW-0732">Signal</keyword>
<name>A0A1X7UFR0_AMPQE</name>
<sequence length="711" mass="78114">MTGSLFLLCLVVQSVSSLYISIDGDKGNDSIDCLQGQHSCQSLMYVSHSTITSNLTIEIISSTLAIKGSVSFTGINGLTINGQSSNIKCSGNENNQIGSGIVFNNCNNVNLNNFAIKYCGLVYQQDQYYGLQAVLFYNCSNIFLSLLNFTNSNGTGLVIYRTVRDMIFVSQCTFLNNILSDSLFYPERETQHQLAFTGGGFSILQVHEVYILISICHFSNNSASVGGGFYATFSDPFNTQIALISCRFFNNTASTRGGAIAITVHRNDNFYVNTQAYTVNFYFCDIIGNAAQFGGGVSLQIPHFHNDVILQPNAIRFHECKFIGNKGKVTSAVDINGSSQKLYQSIYTSVAFQNNNQFINNTAGINLQGPHPQYKGKLFKATVFAIDVAFGMHDELSFYNNTGTPIYLLNSHLHFTGKSKSNFTSVTPNITFVNNTGDHGGAIFMSNGAIDILFDTVWHFSGNTAVIGGAIFIQSLNIMQYEGTCFLQHNVSTLHLYFSNNSATSGIGHDIFASTLQPCIQLYKSNTTALFNDGRMGSFNFSSSVSHSISTAPATLLLSLNKSHLFPFPGLTYTMNIAQLDELNQSITNLQLFPLSATWLHNTPIKMNLTHSIGRDYVIIFNGQAGDNGTLLLQTTEYSAALYINVTLFQCPPGYIFQADVCHCSHSISDLYYYGIPHCLENRSAVISTGTWAGYLKEFTTADCAEWCIVW</sequence>
<evidence type="ECO:0000256" key="4">
    <source>
        <dbReference type="ARBA" id="ARBA00022525"/>
    </source>
</evidence>
<organism evidence="9">
    <name type="scientific">Amphimedon queenslandica</name>
    <name type="common">Sponge</name>
    <dbReference type="NCBI Taxonomy" id="400682"/>
    <lineage>
        <taxon>Eukaryota</taxon>
        <taxon>Metazoa</taxon>
        <taxon>Porifera</taxon>
        <taxon>Demospongiae</taxon>
        <taxon>Heteroscleromorpha</taxon>
        <taxon>Haplosclerida</taxon>
        <taxon>Niphatidae</taxon>
        <taxon>Amphimedon</taxon>
    </lineage>
</organism>
<feature type="signal peptide" evidence="8">
    <location>
        <begin position="1"/>
        <end position="17"/>
    </location>
</feature>
<evidence type="ECO:0008006" key="10">
    <source>
        <dbReference type="Google" id="ProtNLM"/>
    </source>
</evidence>
<keyword evidence="7" id="KW-0998">Cell outer membrane</keyword>
<dbReference type="GO" id="GO:0005576">
    <property type="term" value="C:extracellular region"/>
    <property type="evidence" value="ECO:0007669"/>
    <property type="project" value="UniProtKB-SubCell"/>
</dbReference>
<accession>A0A1X7UFR0</accession>
<evidence type="ECO:0000256" key="8">
    <source>
        <dbReference type="SAM" id="SignalP"/>
    </source>
</evidence>
<dbReference type="SUPFAM" id="SSF51126">
    <property type="entry name" value="Pectin lyase-like"/>
    <property type="match status" value="1"/>
</dbReference>
<feature type="chain" id="PRO_5012101070" description="Right handed beta helix domain-containing protein" evidence="8">
    <location>
        <begin position="18"/>
        <end position="711"/>
    </location>
</feature>
<evidence type="ECO:0000256" key="6">
    <source>
        <dbReference type="ARBA" id="ARBA00023136"/>
    </source>
</evidence>
<dbReference type="OrthoDB" id="5989148at2759"/>
<dbReference type="EnsemblMetazoa" id="Aqu2.1.26804_001">
    <property type="protein sequence ID" value="Aqu2.1.26804_001"/>
    <property type="gene ID" value="Aqu2.1.26804"/>
</dbReference>
<dbReference type="InterPro" id="IPR011050">
    <property type="entry name" value="Pectin_lyase_fold/virulence"/>
</dbReference>
<evidence type="ECO:0000256" key="3">
    <source>
        <dbReference type="ARBA" id="ARBA00004613"/>
    </source>
</evidence>
<evidence type="ECO:0000256" key="1">
    <source>
        <dbReference type="ARBA" id="ARBA00004196"/>
    </source>
</evidence>
<dbReference type="InParanoid" id="A0A1X7UFR0"/>
<dbReference type="InterPro" id="IPR003368">
    <property type="entry name" value="POMP_repeat"/>
</dbReference>
<dbReference type="AlphaFoldDB" id="A0A1X7UFR0"/>